<reference evidence="3 4" key="1">
    <citation type="journal article" date="2016" name="Nat. Commun.">
        <title>Thousands of microbial genomes shed light on interconnected biogeochemical processes in an aquifer system.</title>
        <authorList>
            <person name="Anantharaman K."/>
            <person name="Brown C.T."/>
            <person name="Hug L.A."/>
            <person name="Sharon I."/>
            <person name="Castelle C.J."/>
            <person name="Probst A.J."/>
            <person name="Thomas B.C."/>
            <person name="Singh A."/>
            <person name="Wilkins M.J."/>
            <person name="Karaoz U."/>
            <person name="Brodie E.L."/>
            <person name="Williams K.H."/>
            <person name="Hubbard S.S."/>
            <person name="Banfield J.F."/>
        </authorList>
    </citation>
    <scope>NUCLEOTIDE SEQUENCE [LARGE SCALE GENOMIC DNA]</scope>
</reference>
<dbReference type="GO" id="GO:0009264">
    <property type="term" value="P:deoxyribonucleotide catabolic process"/>
    <property type="evidence" value="ECO:0007669"/>
    <property type="project" value="InterPro"/>
</dbReference>
<name>A0A1F7I1H5_9BACT</name>
<evidence type="ECO:0000256" key="1">
    <source>
        <dbReference type="ARBA" id="ARBA00009589"/>
    </source>
</evidence>
<dbReference type="GO" id="GO:0008253">
    <property type="term" value="F:5'-nucleotidase activity"/>
    <property type="evidence" value="ECO:0007669"/>
    <property type="project" value="InterPro"/>
</dbReference>
<sequence>MPTPNWALLIYNTGMKIAFDLDEVLAGFTVKVLEFHNAIYGTSVVFSEVKDFYLDDIWGGTRDEAVRKVYDFFKTDYFRDIPPLPGSQLMIKKLKQEGHELIVITGRQAVIRRQTEDWLARHFPGIFSEIYLTNHHSYEGKTYRKSDFLRQSQAKVYIDDHLDYVLDCAKTNVPILLYDYPWNQTTHKLPENVKRVYSWPQIYRAIKQVEKIEVLL</sequence>
<protein>
    <recommendedName>
        <fullName evidence="5">Nucleotidase</fullName>
    </recommendedName>
</protein>
<dbReference type="Proteomes" id="UP000176803">
    <property type="component" value="Unassembled WGS sequence"/>
</dbReference>
<accession>A0A1F7I1H5</accession>
<feature type="active site" description="Proton donor" evidence="2">
    <location>
        <position position="22"/>
    </location>
</feature>
<organism evidence="3 4">
    <name type="scientific">Candidatus Roizmanbacteria bacterium RIFCSPHIGHO2_12_FULL_41_11</name>
    <dbReference type="NCBI Taxonomy" id="1802052"/>
    <lineage>
        <taxon>Bacteria</taxon>
        <taxon>Candidatus Roizmaniibacteriota</taxon>
    </lineage>
</organism>
<dbReference type="SUPFAM" id="SSF56784">
    <property type="entry name" value="HAD-like"/>
    <property type="match status" value="1"/>
</dbReference>
<dbReference type="InterPro" id="IPR036412">
    <property type="entry name" value="HAD-like_sf"/>
</dbReference>
<gene>
    <name evidence="3" type="ORF">A3F03_04610</name>
</gene>
<evidence type="ECO:0008006" key="5">
    <source>
        <dbReference type="Google" id="ProtNLM"/>
    </source>
</evidence>
<dbReference type="AlphaFoldDB" id="A0A1F7I1H5"/>
<dbReference type="Pfam" id="PF06941">
    <property type="entry name" value="NT5C"/>
    <property type="match status" value="1"/>
</dbReference>
<dbReference type="EMBL" id="MGAC01000045">
    <property type="protein sequence ID" value="OGK37220.1"/>
    <property type="molecule type" value="Genomic_DNA"/>
</dbReference>
<evidence type="ECO:0000313" key="3">
    <source>
        <dbReference type="EMBL" id="OGK37220.1"/>
    </source>
</evidence>
<dbReference type="InterPro" id="IPR052419">
    <property type="entry name" value="5_3-deoxyribonucleotidase-like"/>
</dbReference>
<dbReference type="PANTHER" id="PTHR35134:SF2">
    <property type="entry name" value="NUCLEOTIDASE YQFW-RELATED"/>
    <property type="match status" value="1"/>
</dbReference>
<dbReference type="Gene3D" id="3.40.50.1000">
    <property type="entry name" value="HAD superfamily/HAD-like"/>
    <property type="match status" value="1"/>
</dbReference>
<comment type="caution">
    <text evidence="3">The sequence shown here is derived from an EMBL/GenBank/DDBJ whole genome shotgun (WGS) entry which is preliminary data.</text>
</comment>
<evidence type="ECO:0000313" key="4">
    <source>
        <dbReference type="Proteomes" id="UP000176803"/>
    </source>
</evidence>
<dbReference type="InterPro" id="IPR010708">
    <property type="entry name" value="5'(3')-deoxyribonucleotidase"/>
</dbReference>
<comment type="similarity">
    <text evidence="1">Belongs to the 5'(3')-deoxyribonucleotidase family.</text>
</comment>
<dbReference type="PANTHER" id="PTHR35134">
    <property type="entry name" value="NUCLEOTIDASE YQFW-RELATED"/>
    <property type="match status" value="1"/>
</dbReference>
<evidence type="ECO:0000256" key="2">
    <source>
        <dbReference type="PIRSR" id="PIRSR610708-1"/>
    </source>
</evidence>
<dbReference type="InterPro" id="IPR023214">
    <property type="entry name" value="HAD_sf"/>
</dbReference>
<feature type="active site" description="Nucleophile" evidence="2">
    <location>
        <position position="20"/>
    </location>
</feature>
<proteinExistence type="inferred from homology"/>